<dbReference type="PROSITE" id="PS00154">
    <property type="entry name" value="ATPASE_E1_E2"/>
    <property type="match status" value="1"/>
</dbReference>
<dbReference type="PANTHER" id="PTHR43520:SF32">
    <property type="entry name" value="COPPER RESISTANCE P-TYPE ATPASE (EUROFUNG)"/>
    <property type="match status" value="1"/>
</dbReference>
<dbReference type="FunFam" id="2.70.150.10:FF:000068">
    <property type="entry name" value="Copper resistance-associated P-type ATPase"/>
    <property type="match status" value="1"/>
</dbReference>
<dbReference type="InterPro" id="IPR044492">
    <property type="entry name" value="P_typ_ATPase_HD_dom"/>
</dbReference>
<feature type="transmembrane region" description="Helical" evidence="10">
    <location>
        <begin position="790"/>
        <end position="818"/>
    </location>
</feature>
<feature type="transmembrane region" description="Helical" evidence="10">
    <location>
        <begin position="581"/>
        <end position="600"/>
    </location>
</feature>
<dbReference type="OrthoDB" id="432719at2759"/>
<evidence type="ECO:0000256" key="3">
    <source>
        <dbReference type="ARBA" id="ARBA00022692"/>
    </source>
</evidence>
<dbReference type="InterPro" id="IPR036163">
    <property type="entry name" value="HMA_dom_sf"/>
</dbReference>
<keyword evidence="8 10" id="KW-1133">Transmembrane helix</keyword>
<evidence type="ECO:0000313" key="13">
    <source>
        <dbReference type="EMBL" id="EGV65281.1"/>
    </source>
</evidence>
<dbReference type="SFLD" id="SFLDS00003">
    <property type="entry name" value="Haloacid_Dehalogenase"/>
    <property type="match status" value="1"/>
</dbReference>
<dbReference type="GO" id="GO:0016887">
    <property type="term" value="F:ATP hydrolysis activity"/>
    <property type="evidence" value="ECO:0007669"/>
    <property type="project" value="InterPro"/>
</dbReference>
<reference evidence="13 14" key="1">
    <citation type="journal article" date="2011" name="Proc. Natl. Acad. Sci. U.S.A.">
        <title>Comparative genomics of xylose-fermenting fungi for enhanced biofuel production.</title>
        <authorList>
            <person name="Wohlbach D.J."/>
            <person name="Kuo A."/>
            <person name="Sato T.K."/>
            <person name="Potts K.M."/>
            <person name="Salamov A.A."/>
            <person name="LaButti K.M."/>
            <person name="Sun H."/>
            <person name="Clum A."/>
            <person name="Pangilinan J.L."/>
            <person name="Lindquist E.A."/>
            <person name="Lucas S."/>
            <person name="Lapidus A."/>
            <person name="Jin M."/>
            <person name="Gunawan C."/>
            <person name="Balan V."/>
            <person name="Dale B.E."/>
            <person name="Jeffries T.W."/>
            <person name="Zinkel R."/>
            <person name="Barry K.W."/>
            <person name="Grigoriev I.V."/>
            <person name="Gasch A.P."/>
        </authorList>
    </citation>
    <scope>NUCLEOTIDE SEQUENCE [LARGE SCALE GENOMIC DNA]</scope>
    <source>
        <strain evidence="14">ATCC 10573 / BCRC 21748 / CBS 615 / JCM 9827 / NBRC 10315 / NRRL Y-1498 / VKM Y-70</strain>
    </source>
</reference>
<dbReference type="PRINTS" id="PR00119">
    <property type="entry name" value="CATATPASE"/>
</dbReference>
<dbReference type="EMBL" id="GL996514">
    <property type="protein sequence ID" value="EGV65281.1"/>
    <property type="molecule type" value="Genomic_DNA"/>
</dbReference>
<comment type="similarity">
    <text evidence="2 10">Belongs to the cation transport ATPase (P-type) (TC 3.A.3) family. Type IB subfamily.</text>
</comment>
<dbReference type="GeneID" id="18245590"/>
<dbReference type="InterPro" id="IPR023214">
    <property type="entry name" value="HAD_sf"/>
</dbReference>
<dbReference type="InterPro" id="IPR036412">
    <property type="entry name" value="HAD-like_sf"/>
</dbReference>
<dbReference type="InterPro" id="IPR023298">
    <property type="entry name" value="ATPase_P-typ_TM_dom_sf"/>
</dbReference>
<dbReference type="CDD" id="cd02094">
    <property type="entry name" value="P-type_ATPase_Cu-like"/>
    <property type="match status" value="1"/>
</dbReference>
<evidence type="ECO:0000256" key="1">
    <source>
        <dbReference type="ARBA" id="ARBA00004141"/>
    </source>
</evidence>
<evidence type="ECO:0000259" key="12">
    <source>
        <dbReference type="PROSITE" id="PS50846"/>
    </source>
</evidence>
<protein>
    <submittedName>
        <fullName evidence="13">Copper-transporting P1-type ATPase</fullName>
    </submittedName>
</protein>
<dbReference type="GO" id="GO:0005524">
    <property type="term" value="F:ATP binding"/>
    <property type="evidence" value="ECO:0007669"/>
    <property type="project" value="UniProtKB-UniRule"/>
</dbReference>
<dbReference type="Pfam" id="PF00702">
    <property type="entry name" value="Hydrolase"/>
    <property type="match status" value="1"/>
</dbReference>
<keyword evidence="9 10" id="KW-0472">Membrane</keyword>
<dbReference type="SFLD" id="SFLDG00002">
    <property type="entry name" value="C1.7:_P-type_atpase_like"/>
    <property type="match status" value="1"/>
</dbReference>
<keyword evidence="14" id="KW-1185">Reference proteome</keyword>
<dbReference type="GO" id="GO:0016020">
    <property type="term" value="C:membrane"/>
    <property type="evidence" value="ECO:0007669"/>
    <property type="project" value="UniProtKB-SubCell"/>
</dbReference>
<sequence length="1199" mass="132207">MEHLEIYLRNIHCSDCEQTVRGIFASHYQLLDFRPSLPLSQQMSTTSAIYRQNRNQVDLYRSSHSPGASFEHIIKKITKKIKRAGFGVLSWEISVDGQLQQSSVDEADSENEPSSNQFNPVRGLYSKYKQKSFKKSHIQNCQKCRDELESEKEKRSDSSLNGSFTTVVETQQKEYRVVFFVGGMTCVSCASAVGEALGKAFQELHIESKHDEPSYSVNLLQHSAVAIVPNKQVINSLVNTILDSGFDCKILEVLPVERSINVKVTAAIGGITCSACAISIESAVHELPFVLDSNINTITKTGMFVMDDSDSNLESLKTTVEDCGFDFEVLNVTKINYVSGKKQSRTVNLEVEGMFCVHCPELVYDYLSSYGEVISVEDELTLSHPLLKFTYIPNQEKGLNIRKIIKDLNHLRSTDGDEAYTIDYSKQGPFTCNFIEPVSMDEHLRELAKKDVKTIALRLFLAAVVAIPTFVFGVVAMSLLPKHHAFRVWIEKPLWTGNVSRSTWILFFLSTPVYFFAADLFHRKAIVEVRSLWMHKNSFKRRLFKFGSMNLLMCLGTTIAYVSSIVLLILSSQQSSESMDALHTTYFDSVVFLTFFLLIGRLLEGASKSKTAEAISGLNKFKVSSATLVDRVPSGNNEYKYENDQTIDIKFLEVEDYIRIATGESPPVDCVIVENSAEFDESALTGESKPVKHSPGNQVFSGTVNVSNQAVIAKILSLQSDSLIDQILNTVREGQMRKAPIERTADALTGYFVPIIVFIGILVFIIWLILSYSGALPDSYLDVDIGGWFMWSLQFAIAVFVIACPCGIGLAAPTALFVGSGLAAKNGILVKGGGAAFQDAANTKVVCFDKTGTLTYGEIKVTDHQFCTDDEQMQSVAVQLARDLELSSKHPLAQAIKSFTSQFALTSNKIPAVETVPGKGLKGSIVAGDTDGFWNGLTGNVAILGNEALIDDYNVDISDEQKSILEEWKSEKKSVILVALLSEHKNQLLVMFACRDQIRHESKDIIDHLQNQLGIECWMITGDNCVTAQAIGSELGLDSEHIVSGVLPDEKQMHIKRIKGLRNTVIAMVGDGINDAPALAAADIGVALASGADIAVTSSDFILLNKSHPLTTLVTLFDLSTKVLNRVKFNFAWALVYNMIGIPIAAGVIYPYHNSRLSPVWASAAMAASSVSVVLSSLALNWYRPIVPKEQPKQAPEHI</sequence>
<dbReference type="eggNOG" id="KOG0207">
    <property type="taxonomic scope" value="Eukaryota"/>
</dbReference>
<dbReference type="CDD" id="cd00371">
    <property type="entry name" value="HMA"/>
    <property type="match status" value="2"/>
</dbReference>
<dbReference type="Gene3D" id="2.70.150.10">
    <property type="entry name" value="Calcium-transporting ATPase, cytoplasmic transduction domain A"/>
    <property type="match status" value="1"/>
</dbReference>
<evidence type="ECO:0000256" key="10">
    <source>
        <dbReference type="RuleBase" id="RU362081"/>
    </source>
</evidence>
<dbReference type="InterPro" id="IPR023299">
    <property type="entry name" value="ATPase_P-typ_cyto_dom_N"/>
</dbReference>
<dbReference type="Proteomes" id="UP000000707">
    <property type="component" value="Unassembled WGS sequence"/>
</dbReference>
<evidence type="ECO:0000256" key="7">
    <source>
        <dbReference type="ARBA" id="ARBA00022967"/>
    </source>
</evidence>
<dbReference type="InterPro" id="IPR008250">
    <property type="entry name" value="ATPase_P-typ_transduc_dom_A_sf"/>
</dbReference>
<dbReference type="GO" id="GO:0005507">
    <property type="term" value="F:copper ion binding"/>
    <property type="evidence" value="ECO:0007669"/>
    <property type="project" value="TreeGrafter"/>
</dbReference>
<feature type="transmembrane region" description="Helical" evidence="10">
    <location>
        <begin position="455"/>
        <end position="481"/>
    </location>
</feature>
<dbReference type="Gene3D" id="3.30.70.100">
    <property type="match status" value="2"/>
</dbReference>
<dbReference type="SUPFAM" id="SSF55008">
    <property type="entry name" value="HMA, heavy metal-associated domain"/>
    <property type="match status" value="2"/>
</dbReference>
<evidence type="ECO:0000256" key="8">
    <source>
        <dbReference type="ARBA" id="ARBA00022989"/>
    </source>
</evidence>
<proteinExistence type="inferred from homology"/>
<dbReference type="InterPro" id="IPR006121">
    <property type="entry name" value="HMA_dom"/>
</dbReference>
<dbReference type="NCBIfam" id="TIGR01494">
    <property type="entry name" value="ATPase_P-type"/>
    <property type="match status" value="2"/>
</dbReference>
<dbReference type="KEGG" id="cten:18245590"/>
<feature type="domain" description="HMA" evidence="12">
    <location>
        <begin position="262"/>
        <end position="328"/>
    </location>
</feature>
<dbReference type="HOGENOM" id="CLU_001771_0_2_1"/>
<dbReference type="SUPFAM" id="SSF56784">
    <property type="entry name" value="HAD-like"/>
    <property type="match status" value="1"/>
</dbReference>
<evidence type="ECO:0000256" key="4">
    <source>
        <dbReference type="ARBA" id="ARBA00022723"/>
    </source>
</evidence>
<dbReference type="GO" id="GO:0043682">
    <property type="term" value="F:P-type divalent copper transporter activity"/>
    <property type="evidence" value="ECO:0007669"/>
    <property type="project" value="TreeGrafter"/>
</dbReference>
<dbReference type="PROSITE" id="PS50846">
    <property type="entry name" value="HMA_2"/>
    <property type="match status" value="1"/>
</dbReference>
<comment type="subcellular location">
    <subcellularLocation>
        <location evidence="1">Membrane</location>
        <topology evidence="1">Multi-pass membrane protein</topology>
    </subcellularLocation>
</comment>
<dbReference type="SUPFAM" id="SSF81665">
    <property type="entry name" value="Calcium ATPase, transmembrane domain M"/>
    <property type="match status" value="1"/>
</dbReference>
<dbReference type="Pfam" id="PF00403">
    <property type="entry name" value="HMA"/>
    <property type="match status" value="1"/>
</dbReference>
<dbReference type="Gene3D" id="3.40.50.1000">
    <property type="entry name" value="HAD superfamily/HAD-like"/>
    <property type="match status" value="1"/>
</dbReference>
<dbReference type="SFLD" id="SFLDF00027">
    <property type="entry name" value="p-type_atpase"/>
    <property type="match status" value="1"/>
</dbReference>
<dbReference type="SUPFAM" id="SSF81653">
    <property type="entry name" value="Calcium ATPase, transduction domain A"/>
    <property type="match status" value="1"/>
</dbReference>
<evidence type="ECO:0000256" key="2">
    <source>
        <dbReference type="ARBA" id="ARBA00006024"/>
    </source>
</evidence>
<name>G3B002_CANTC</name>
<feature type="transmembrane region" description="Helical" evidence="10">
    <location>
        <begin position="543"/>
        <end position="569"/>
    </location>
</feature>
<feature type="transmembrane region" description="Helical" evidence="10">
    <location>
        <begin position="501"/>
        <end position="522"/>
    </location>
</feature>
<evidence type="ECO:0000256" key="11">
    <source>
        <dbReference type="SAM" id="MobiDB-lite"/>
    </source>
</evidence>
<feature type="region of interest" description="Disordered" evidence="11">
    <location>
        <begin position="102"/>
        <end position="121"/>
    </location>
</feature>
<dbReference type="InterPro" id="IPR059000">
    <property type="entry name" value="ATPase_P-type_domA"/>
</dbReference>
<dbReference type="PROSITE" id="PS01229">
    <property type="entry name" value="COF_2"/>
    <property type="match status" value="1"/>
</dbReference>
<keyword evidence="5 10" id="KW-0547">Nucleotide-binding</keyword>
<dbReference type="InterPro" id="IPR018303">
    <property type="entry name" value="ATPase_P-typ_P_site"/>
</dbReference>
<evidence type="ECO:0000256" key="5">
    <source>
        <dbReference type="ARBA" id="ARBA00022741"/>
    </source>
</evidence>
<dbReference type="Gene3D" id="3.40.1110.10">
    <property type="entry name" value="Calcium-transporting ATPase, cytoplasmic domain N"/>
    <property type="match status" value="1"/>
</dbReference>
<dbReference type="Pfam" id="PF00122">
    <property type="entry name" value="E1-E2_ATPase"/>
    <property type="match status" value="1"/>
</dbReference>
<dbReference type="PANTHER" id="PTHR43520">
    <property type="entry name" value="ATP7, ISOFORM B"/>
    <property type="match status" value="1"/>
</dbReference>
<feature type="transmembrane region" description="Helical" evidence="10">
    <location>
        <begin position="1159"/>
        <end position="1183"/>
    </location>
</feature>
<evidence type="ECO:0000256" key="9">
    <source>
        <dbReference type="ARBA" id="ARBA00023136"/>
    </source>
</evidence>
<feature type="transmembrane region" description="Helical" evidence="10">
    <location>
        <begin position="1131"/>
        <end position="1153"/>
    </location>
</feature>
<dbReference type="STRING" id="590646.G3B002"/>
<evidence type="ECO:0000313" key="14">
    <source>
        <dbReference type="Proteomes" id="UP000000707"/>
    </source>
</evidence>
<accession>G3B002</accession>
<dbReference type="GO" id="GO:0055070">
    <property type="term" value="P:copper ion homeostasis"/>
    <property type="evidence" value="ECO:0007669"/>
    <property type="project" value="TreeGrafter"/>
</dbReference>
<keyword evidence="4 10" id="KW-0479">Metal-binding</keyword>
<keyword evidence="3 10" id="KW-0812">Transmembrane</keyword>
<keyword evidence="6 10" id="KW-0067">ATP-binding</keyword>
<dbReference type="AlphaFoldDB" id="G3B002"/>
<keyword evidence="7" id="KW-1278">Translocase</keyword>
<dbReference type="InterPro" id="IPR001757">
    <property type="entry name" value="P_typ_ATPase"/>
</dbReference>
<feature type="transmembrane region" description="Helical" evidence="10">
    <location>
        <begin position="747"/>
        <end position="770"/>
    </location>
</feature>
<dbReference type="NCBIfam" id="TIGR01525">
    <property type="entry name" value="ATPase-IB_hvy"/>
    <property type="match status" value="1"/>
</dbReference>
<gene>
    <name evidence="13" type="ORF">CANTEDRAFT_102913</name>
</gene>
<evidence type="ECO:0000256" key="6">
    <source>
        <dbReference type="ARBA" id="ARBA00022840"/>
    </source>
</evidence>
<organism evidence="14">
    <name type="scientific">Candida tenuis (strain ATCC 10573 / BCRC 21748 / CBS 615 / JCM 9827 / NBRC 10315 / NRRL Y-1498 / VKM Y-70)</name>
    <name type="common">Yeast</name>
    <name type="synonym">Yamadazyma tenuis</name>
    <dbReference type="NCBI Taxonomy" id="590646"/>
    <lineage>
        <taxon>Eukaryota</taxon>
        <taxon>Fungi</taxon>
        <taxon>Dikarya</taxon>
        <taxon>Ascomycota</taxon>
        <taxon>Saccharomycotina</taxon>
        <taxon>Pichiomycetes</taxon>
        <taxon>Debaryomycetaceae</taxon>
        <taxon>Yamadazyma</taxon>
    </lineage>
</organism>
<dbReference type="InterPro" id="IPR027256">
    <property type="entry name" value="P-typ_ATPase_IB"/>
</dbReference>